<feature type="non-terminal residue" evidence="2">
    <location>
        <position position="1"/>
    </location>
</feature>
<comment type="caution">
    <text evidence="2">The sequence shown here is derived from an EMBL/GenBank/DDBJ whole genome shotgun (WGS) entry which is preliminary data.</text>
</comment>
<dbReference type="PANTHER" id="PTHR39186">
    <property type="entry name" value="DUF2071 FAMILY PROTEIN"/>
    <property type="match status" value="1"/>
</dbReference>
<proteinExistence type="predicted"/>
<dbReference type="RefSeq" id="WP_045949849.1">
    <property type="nucleotide sequence ID" value="NZ_JZWV01000718.1"/>
</dbReference>
<organism evidence="2 3">
    <name type="scientific">Streptomyces katrae</name>
    <dbReference type="NCBI Taxonomy" id="68223"/>
    <lineage>
        <taxon>Bacteria</taxon>
        <taxon>Bacillati</taxon>
        <taxon>Actinomycetota</taxon>
        <taxon>Actinomycetes</taxon>
        <taxon>Kitasatosporales</taxon>
        <taxon>Streptomycetaceae</taxon>
        <taxon>Streptomyces</taxon>
    </lineage>
</organism>
<evidence type="ECO:0000313" key="2">
    <source>
        <dbReference type="EMBL" id="KJY28569.1"/>
    </source>
</evidence>
<sequence>TYVRHRGGPPGIWFFSLDVTQPLLLAARLLGLPYHLAKLTIGPDGANCRYTGSRKPTGPSYDITVRTSRTPTAGPLDEWLTDRFHSYSTRAGILWRTPVRHEPWPLLQATTVSATQTLTRAAGLPEPSEQPLTHTSPGVGPVTFGPARPA</sequence>
<evidence type="ECO:0000256" key="1">
    <source>
        <dbReference type="SAM" id="MobiDB-lite"/>
    </source>
</evidence>
<reference evidence="2 3" key="1">
    <citation type="submission" date="2015-02" db="EMBL/GenBank/DDBJ databases">
        <authorList>
            <person name="Ju K.-S."/>
            <person name="Doroghazi J.R."/>
            <person name="Metcalf W."/>
        </authorList>
    </citation>
    <scope>NUCLEOTIDE SEQUENCE [LARGE SCALE GENOMIC DNA]</scope>
    <source>
        <strain evidence="2 3">NRRL ISP-5550</strain>
    </source>
</reference>
<dbReference type="EMBL" id="JZWV01000718">
    <property type="protein sequence ID" value="KJY28569.1"/>
    <property type="molecule type" value="Genomic_DNA"/>
</dbReference>
<dbReference type="AlphaFoldDB" id="A0A0F4J430"/>
<protein>
    <recommendedName>
        <fullName evidence="4">DUF2071 domain-containing protein</fullName>
    </recommendedName>
</protein>
<keyword evidence="3" id="KW-1185">Reference proteome</keyword>
<accession>A0A0F4J430</accession>
<dbReference type="Pfam" id="PF09844">
    <property type="entry name" value="DUF2071"/>
    <property type="match status" value="1"/>
</dbReference>
<evidence type="ECO:0000313" key="3">
    <source>
        <dbReference type="Proteomes" id="UP000033551"/>
    </source>
</evidence>
<feature type="region of interest" description="Disordered" evidence="1">
    <location>
        <begin position="120"/>
        <end position="150"/>
    </location>
</feature>
<dbReference type="Proteomes" id="UP000033551">
    <property type="component" value="Unassembled WGS sequence"/>
</dbReference>
<gene>
    <name evidence="2" type="ORF">VR44_25040</name>
</gene>
<dbReference type="PANTHER" id="PTHR39186:SF1">
    <property type="entry name" value="DUF2071 DOMAIN-CONTAINING PROTEIN"/>
    <property type="match status" value="1"/>
</dbReference>
<evidence type="ECO:0008006" key="4">
    <source>
        <dbReference type="Google" id="ProtNLM"/>
    </source>
</evidence>
<name>A0A0F4J430_9ACTN</name>
<dbReference type="InterPro" id="IPR018644">
    <property type="entry name" value="DUF2071"/>
</dbReference>
<dbReference type="PATRIC" id="fig|68223.7.peg.1098"/>